<gene>
    <name evidence="2" type="ORF">ATM17_06405</name>
</gene>
<dbReference type="InterPro" id="IPR012338">
    <property type="entry name" value="Beta-lactam/transpept-like"/>
</dbReference>
<proteinExistence type="predicted"/>
<dbReference type="Gene3D" id="3.40.710.10">
    <property type="entry name" value="DD-peptidase/beta-lactamase superfamily"/>
    <property type="match status" value="1"/>
</dbReference>
<dbReference type="SUPFAM" id="SSF56601">
    <property type="entry name" value="beta-lactamase/transpeptidase-like"/>
    <property type="match status" value="1"/>
</dbReference>
<dbReference type="InterPro" id="IPR052907">
    <property type="entry name" value="Beta-lactamase/esterase"/>
</dbReference>
<keyword evidence="3" id="KW-1185">Reference proteome</keyword>
<evidence type="ECO:0000313" key="2">
    <source>
        <dbReference type="EMBL" id="AMU88673.1"/>
    </source>
</evidence>
<dbReference type="EMBL" id="CP013344">
    <property type="protein sequence ID" value="AMU88673.1"/>
    <property type="molecule type" value="Genomic_DNA"/>
</dbReference>
<dbReference type="Pfam" id="PF00144">
    <property type="entry name" value="Beta-lactamase"/>
    <property type="match status" value="1"/>
</dbReference>
<dbReference type="PANTHER" id="PTHR43319:SF3">
    <property type="entry name" value="BETA-LACTAMASE-RELATED DOMAIN-CONTAINING PROTEIN"/>
    <property type="match status" value="1"/>
</dbReference>
<protein>
    <recommendedName>
        <fullName evidence="1">Beta-lactamase-related domain-containing protein</fullName>
    </recommendedName>
</protein>
<reference evidence="3" key="1">
    <citation type="submission" date="2015-11" db="EMBL/GenBank/DDBJ databases">
        <title>Complete genome sequence of a polyethylene-glycol degrader Sphingopyxis macrogoltabida 203N (NBRC 111659).</title>
        <authorList>
            <person name="Yoshiyuki O."/>
            <person name="Shouta N."/>
            <person name="Nagata Y."/>
            <person name="Numata M."/>
            <person name="Tsuchikane K."/>
            <person name="Hosoyama A."/>
            <person name="Yamazoe A."/>
            <person name="Tsuda M."/>
            <person name="Fujita N."/>
            <person name="Kawai F."/>
        </authorList>
    </citation>
    <scope>NUCLEOTIDE SEQUENCE [LARGE SCALE GENOMIC DNA]</scope>
    <source>
        <strain evidence="3">203N</strain>
    </source>
</reference>
<sequence length="404" mass="43046">MNAISRNIAAGTVQGQVDPAFAELADLFAANFDERGEVGASLAIFHEGRPVVDLWGGRKTADGEAWDAETISIVWSSTKGIAAVAAHHAVEKGHIDLDAPVAKYWPEFACEGKEEATVAMILDHSVGVPALRDPVRPGGFADFDYMCERIARERPFWVPGTRHGYHGHTYAWTVGGLFRRAVGVPLGDYIRSEIAGPLGADFWLGLPAGEHRRVAPMIYPADPLFGGKSRANHAIETDPAAPFTLMMTNDGGYDCNDPAYWGVEIGSLNGMTNGRGLATIYSALANGELLGADTVARMGRTASASHLDATLLMPMRFGSGFMKTTDNRSQPELVDCTLLMSEEAFGHVGFGGSIGFADPGARMGFGYTMNRMGAGVMVGPRAQLLIDAAYRALGYASNASGAWV</sequence>
<dbReference type="InterPro" id="IPR001466">
    <property type="entry name" value="Beta-lactam-related"/>
</dbReference>
<accession>A0AAC8YYQ5</accession>
<evidence type="ECO:0000259" key="1">
    <source>
        <dbReference type="Pfam" id="PF00144"/>
    </source>
</evidence>
<dbReference type="Proteomes" id="UP000076088">
    <property type="component" value="Chromosome"/>
</dbReference>
<dbReference type="PANTHER" id="PTHR43319">
    <property type="entry name" value="BETA-LACTAMASE-RELATED"/>
    <property type="match status" value="1"/>
</dbReference>
<reference evidence="2 3" key="2">
    <citation type="journal article" date="2016" name="Genome Announc.">
        <title>Complete Genome Sequence of Sphingopyxis macrogoltabida Strain 203N (NBRC 111659), a Polyethylene Glycol Degrader.</title>
        <authorList>
            <person name="Ohtsubo Y."/>
            <person name="Nonoyama S."/>
            <person name="Nagata Y."/>
            <person name="Numata M."/>
            <person name="Tsuchikane K."/>
            <person name="Hosoyama A."/>
            <person name="Yamazoe A."/>
            <person name="Tsuda M."/>
            <person name="Fujita N."/>
            <person name="Kawai F."/>
        </authorList>
    </citation>
    <scope>NUCLEOTIDE SEQUENCE [LARGE SCALE GENOMIC DNA]</scope>
    <source>
        <strain evidence="2 3">203N</strain>
    </source>
</reference>
<name>A0AAC8YYQ5_SPHMC</name>
<dbReference type="AlphaFoldDB" id="A0AAC8YYQ5"/>
<evidence type="ECO:0000313" key="3">
    <source>
        <dbReference type="Proteomes" id="UP000076088"/>
    </source>
</evidence>
<organism evidence="2 3">
    <name type="scientific">Sphingopyxis macrogoltabida</name>
    <name type="common">Sphingomonas macrogoltabidus</name>
    <dbReference type="NCBI Taxonomy" id="33050"/>
    <lineage>
        <taxon>Bacteria</taxon>
        <taxon>Pseudomonadati</taxon>
        <taxon>Pseudomonadota</taxon>
        <taxon>Alphaproteobacteria</taxon>
        <taxon>Sphingomonadales</taxon>
        <taxon>Sphingomonadaceae</taxon>
        <taxon>Sphingopyxis</taxon>
    </lineage>
</organism>
<feature type="domain" description="Beta-lactamase-related" evidence="1">
    <location>
        <begin position="28"/>
        <end position="385"/>
    </location>
</feature>